<keyword evidence="4" id="KW-0690">Ribosome biogenesis</keyword>
<keyword evidence="4" id="KW-0698">rRNA processing</keyword>
<keyword evidence="7" id="KW-1185">Reference proteome</keyword>
<dbReference type="RefSeq" id="WP_090776218.1">
    <property type="nucleotide sequence ID" value="NZ_FMYM01000009.1"/>
</dbReference>
<dbReference type="PANTHER" id="PTHR34276">
    <property type="entry name" value="MINI-RIBONUCLEASE 3"/>
    <property type="match status" value="1"/>
</dbReference>
<comment type="subunit">
    <text evidence="4">Homodimer.</text>
</comment>
<keyword evidence="3 4" id="KW-0378">Hydrolase</keyword>
<dbReference type="HAMAP" id="MF_01468">
    <property type="entry name" value="RNase_Mini_III"/>
    <property type="match status" value="1"/>
</dbReference>
<keyword evidence="4" id="KW-0963">Cytoplasm</keyword>
<evidence type="ECO:0000259" key="5">
    <source>
        <dbReference type="Pfam" id="PF00636"/>
    </source>
</evidence>
<dbReference type="InterPro" id="IPR036389">
    <property type="entry name" value="RNase_III_sf"/>
</dbReference>
<dbReference type="Pfam" id="PF00636">
    <property type="entry name" value="Ribonuclease_3"/>
    <property type="match status" value="1"/>
</dbReference>
<comment type="function">
    <text evidence="4">Involved in correct processing of both the 5' and 3' ends of 23S rRNA precursor. Processes 30S rRNA precursor transcript even in absence of ribonuclease 3 (Rnc); Rnc processes 30S rRNA into smaller rRNA precursors.</text>
</comment>
<organism evidence="6 7">
    <name type="scientific">Shouchella lonarensis</name>
    <dbReference type="NCBI Taxonomy" id="1464122"/>
    <lineage>
        <taxon>Bacteria</taxon>
        <taxon>Bacillati</taxon>
        <taxon>Bacillota</taxon>
        <taxon>Bacilli</taxon>
        <taxon>Bacillales</taxon>
        <taxon>Bacillaceae</taxon>
        <taxon>Shouchella</taxon>
    </lineage>
</organism>
<dbReference type="OrthoDB" id="46571at2"/>
<proteinExistence type="inferred from homology"/>
<feature type="domain" description="RNase III" evidence="5">
    <location>
        <begin position="13"/>
        <end position="111"/>
    </location>
</feature>
<evidence type="ECO:0000313" key="7">
    <source>
        <dbReference type="Proteomes" id="UP000242662"/>
    </source>
</evidence>
<dbReference type="GO" id="GO:0019843">
    <property type="term" value="F:rRNA binding"/>
    <property type="evidence" value="ECO:0007669"/>
    <property type="project" value="UniProtKB-UniRule"/>
</dbReference>
<dbReference type="EMBL" id="FMYM01000009">
    <property type="protein sequence ID" value="SDC48491.1"/>
    <property type="molecule type" value="Genomic_DNA"/>
</dbReference>
<evidence type="ECO:0000256" key="3">
    <source>
        <dbReference type="ARBA" id="ARBA00022801"/>
    </source>
</evidence>
<dbReference type="Proteomes" id="UP000242662">
    <property type="component" value="Unassembled WGS sequence"/>
</dbReference>
<keyword evidence="1 4" id="KW-0540">Nuclease</keyword>
<name>A0A1G6LZ51_9BACI</name>
<dbReference type="GO" id="GO:0004525">
    <property type="term" value="F:ribonuclease III activity"/>
    <property type="evidence" value="ECO:0007669"/>
    <property type="project" value="InterPro"/>
</dbReference>
<evidence type="ECO:0000256" key="4">
    <source>
        <dbReference type="HAMAP-Rule" id="MF_01468"/>
    </source>
</evidence>
<evidence type="ECO:0000256" key="2">
    <source>
        <dbReference type="ARBA" id="ARBA00022759"/>
    </source>
</evidence>
<keyword evidence="4" id="KW-0699">rRNA-binding</keyword>
<evidence type="ECO:0000256" key="1">
    <source>
        <dbReference type="ARBA" id="ARBA00022722"/>
    </source>
</evidence>
<dbReference type="AlphaFoldDB" id="A0A1G6LZ51"/>
<keyword evidence="4" id="KW-0694">RNA-binding</keyword>
<dbReference type="GO" id="GO:0006364">
    <property type="term" value="P:rRNA processing"/>
    <property type="evidence" value="ECO:0007669"/>
    <property type="project" value="UniProtKB-UniRule"/>
</dbReference>
<dbReference type="EC" id="3.1.26.-" evidence="4"/>
<keyword evidence="4" id="KW-0460">Magnesium</keyword>
<dbReference type="STRING" id="1464122.SAMN05421737_10945"/>
<dbReference type="GO" id="GO:0005737">
    <property type="term" value="C:cytoplasm"/>
    <property type="evidence" value="ECO:0007669"/>
    <property type="project" value="UniProtKB-SubCell"/>
</dbReference>
<accession>A0A1G6LZ51</accession>
<gene>
    <name evidence="4" type="primary">mrnC</name>
    <name evidence="6" type="ORF">SAMN05421737_10945</name>
</gene>
<reference evidence="7" key="1">
    <citation type="submission" date="2016-09" db="EMBL/GenBank/DDBJ databases">
        <authorList>
            <person name="Varghese N."/>
            <person name="Submissions S."/>
        </authorList>
    </citation>
    <scope>NUCLEOTIDE SEQUENCE [LARGE SCALE GENOMIC DNA]</scope>
    <source>
        <strain evidence="7">25nlg</strain>
    </source>
</reference>
<comment type="cofactor">
    <cofactor evidence="4">
        <name>Mg(2+)</name>
        <dbReference type="ChEBI" id="CHEBI:18420"/>
    </cofactor>
</comment>
<sequence>MSQRELRQLNGLALAYMGDAVFEKHVRYTLLTQGKVRPNRLHQEATTYVSAKAQAAILRALEAEDVLTDEEKQIVRRGRNAKSHTVPKYTDVQTYGYATGFEALLGYLYVTDAHDRLQQLLQRAMVLGAKKEGR</sequence>
<dbReference type="PIRSF" id="PIRSF005520">
    <property type="entry name" value="UCP005520"/>
    <property type="match status" value="1"/>
</dbReference>
<feature type="active site" evidence="4">
    <location>
        <position position="19"/>
    </location>
</feature>
<dbReference type="Gene3D" id="1.10.1520.10">
    <property type="entry name" value="Ribonuclease III domain"/>
    <property type="match status" value="1"/>
</dbReference>
<evidence type="ECO:0000313" key="6">
    <source>
        <dbReference type="EMBL" id="SDC48491.1"/>
    </source>
</evidence>
<protein>
    <recommendedName>
        <fullName evidence="4">Mini-ribonuclease 3</fullName>
        <shortName evidence="4">Mini-3</shortName>
        <shortName evidence="4">Mini-RNase 3</shortName>
        <ecNumber evidence="4">3.1.26.-</ecNumber>
    </recommendedName>
    <alternativeName>
        <fullName evidence="4">Mini-RNase III</fullName>
        <shortName evidence="4">Mini-III</shortName>
    </alternativeName>
</protein>
<dbReference type="InterPro" id="IPR000999">
    <property type="entry name" value="RNase_III_dom"/>
</dbReference>
<comment type="similarity">
    <text evidence="4">Belongs to the MrnC RNase family.</text>
</comment>
<dbReference type="InterPro" id="IPR008226">
    <property type="entry name" value="Mini3_fam"/>
</dbReference>
<keyword evidence="2 4" id="KW-0255">Endonuclease</keyword>
<dbReference type="SUPFAM" id="SSF69065">
    <property type="entry name" value="RNase III domain-like"/>
    <property type="match status" value="1"/>
</dbReference>
<dbReference type="PANTHER" id="PTHR34276:SF1">
    <property type="entry name" value="MINI-RIBONUCLEASE 3"/>
    <property type="match status" value="1"/>
</dbReference>
<comment type="subcellular location">
    <subcellularLocation>
        <location evidence="4">Cytoplasm</location>
    </subcellularLocation>
</comment>